<sequence length="256" mass="28353">MKFTCDLTRIENPNEQQLSRKPARHDHLVWSEDPPFLRELYSLIRATTEKIPAILIAPVTPCSAVALATTRPTRQSKLKEPSEIKVHRPASYASYATDFSLPCIETHTTASTDPHRTDRIISNAYMTFSCVAGAFTNIQVHMHMTPRPETTICGSHKELLRAGIEPATRCTAASCPATAPTVQSNVTSRDTSAYLSLHPIKTLLLTKNHSVPSPAYRAGAPVNPLGSQQLCIVTRLHGFYHFPNFQLFLSKCGKLF</sequence>
<proteinExistence type="predicted"/>
<dbReference type="EMBL" id="ODYU01009868">
    <property type="protein sequence ID" value="SOQ54575.1"/>
    <property type="molecule type" value="Genomic_DNA"/>
</dbReference>
<protein>
    <submittedName>
        <fullName evidence="1">SFRICE_025035</fullName>
    </submittedName>
</protein>
<dbReference type="AlphaFoldDB" id="A0A2H1WND2"/>
<name>A0A2H1WND2_SPOFR</name>
<accession>A0A2H1WND2</accession>
<reference evidence="1" key="1">
    <citation type="submission" date="2016-07" db="EMBL/GenBank/DDBJ databases">
        <authorList>
            <person name="Bretaudeau A."/>
        </authorList>
    </citation>
    <scope>NUCLEOTIDE SEQUENCE</scope>
    <source>
        <strain evidence="1">Rice</strain>
        <tissue evidence="1">Whole body</tissue>
    </source>
</reference>
<gene>
    <name evidence="1" type="ORF">SFRICE_025035</name>
</gene>
<organism evidence="1">
    <name type="scientific">Spodoptera frugiperda</name>
    <name type="common">Fall armyworm</name>
    <dbReference type="NCBI Taxonomy" id="7108"/>
    <lineage>
        <taxon>Eukaryota</taxon>
        <taxon>Metazoa</taxon>
        <taxon>Ecdysozoa</taxon>
        <taxon>Arthropoda</taxon>
        <taxon>Hexapoda</taxon>
        <taxon>Insecta</taxon>
        <taxon>Pterygota</taxon>
        <taxon>Neoptera</taxon>
        <taxon>Endopterygota</taxon>
        <taxon>Lepidoptera</taxon>
        <taxon>Glossata</taxon>
        <taxon>Ditrysia</taxon>
        <taxon>Noctuoidea</taxon>
        <taxon>Noctuidae</taxon>
        <taxon>Amphipyrinae</taxon>
        <taxon>Spodoptera</taxon>
    </lineage>
</organism>
<evidence type="ECO:0000313" key="1">
    <source>
        <dbReference type="EMBL" id="SOQ54575.1"/>
    </source>
</evidence>